<proteinExistence type="predicted"/>
<dbReference type="EMBL" id="DXAK01000033">
    <property type="protein sequence ID" value="HJA06752.1"/>
    <property type="molecule type" value="Genomic_DNA"/>
</dbReference>
<name>A0A9D2KKF7_9FIRM</name>
<dbReference type="Proteomes" id="UP000824223">
    <property type="component" value="Unassembled WGS sequence"/>
</dbReference>
<feature type="transmembrane region" description="Helical" evidence="1">
    <location>
        <begin position="53"/>
        <end position="72"/>
    </location>
</feature>
<reference evidence="2" key="2">
    <citation type="submission" date="2021-04" db="EMBL/GenBank/DDBJ databases">
        <authorList>
            <person name="Gilroy R."/>
        </authorList>
    </citation>
    <scope>NUCLEOTIDE SEQUENCE</scope>
    <source>
        <strain evidence="2">ChiSjej2B20-11307</strain>
    </source>
</reference>
<reference evidence="2" key="1">
    <citation type="journal article" date="2021" name="PeerJ">
        <title>Extensive microbial diversity within the chicken gut microbiome revealed by metagenomics and culture.</title>
        <authorList>
            <person name="Gilroy R."/>
            <person name="Ravi A."/>
            <person name="Getino M."/>
            <person name="Pursley I."/>
            <person name="Horton D.L."/>
            <person name="Alikhan N.F."/>
            <person name="Baker D."/>
            <person name="Gharbi K."/>
            <person name="Hall N."/>
            <person name="Watson M."/>
            <person name="Adriaenssens E.M."/>
            <person name="Foster-Nyarko E."/>
            <person name="Jarju S."/>
            <person name="Secka A."/>
            <person name="Antonio M."/>
            <person name="Oren A."/>
            <person name="Chaudhuri R.R."/>
            <person name="La Ragione R."/>
            <person name="Hildebrand F."/>
            <person name="Pallen M.J."/>
        </authorList>
    </citation>
    <scope>NUCLEOTIDE SEQUENCE</scope>
    <source>
        <strain evidence="2">ChiSjej2B20-11307</strain>
    </source>
</reference>
<sequence>MKRKSKLLNVVSIIIIVFASLGIFSNIALVAMFGAVEPYVETYNITMPTTGEMVFSFAFSIVQLAAGIMGVMYRSKKSVLIIGALYCLFVFVNIVMSSVSLGFSFTYVFGLILPVLYMWGWYQSE</sequence>
<protein>
    <submittedName>
        <fullName evidence="2">Uncharacterized protein</fullName>
    </submittedName>
</protein>
<evidence type="ECO:0000313" key="2">
    <source>
        <dbReference type="EMBL" id="HJA06752.1"/>
    </source>
</evidence>
<comment type="caution">
    <text evidence="2">The sequence shown here is derived from an EMBL/GenBank/DDBJ whole genome shotgun (WGS) entry which is preliminary data.</text>
</comment>
<keyword evidence="1" id="KW-0472">Membrane</keyword>
<dbReference type="AlphaFoldDB" id="A0A9D2KKF7"/>
<gene>
    <name evidence="2" type="ORF">H9798_06345</name>
</gene>
<keyword evidence="1" id="KW-0812">Transmembrane</keyword>
<feature type="transmembrane region" description="Helical" evidence="1">
    <location>
        <begin position="79"/>
        <end position="99"/>
    </location>
</feature>
<evidence type="ECO:0000256" key="1">
    <source>
        <dbReference type="SAM" id="Phobius"/>
    </source>
</evidence>
<organism evidence="2 3">
    <name type="scientific">Candidatus Mediterraneibacter pullicola</name>
    <dbReference type="NCBI Taxonomy" id="2838682"/>
    <lineage>
        <taxon>Bacteria</taxon>
        <taxon>Bacillati</taxon>
        <taxon>Bacillota</taxon>
        <taxon>Clostridia</taxon>
        <taxon>Lachnospirales</taxon>
        <taxon>Lachnospiraceae</taxon>
        <taxon>Mediterraneibacter</taxon>
    </lineage>
</organism>
<feature type="transmembrane region" description="Helical" evidence="1">
    <location>
        <begin position="105"/>
        <end position="122"/>
    </location>
</feature>
<keyword evidence="1" id="KW-1133">Transmembrane helix</keyword>
<accession>A0A9D2KKF7</accession>
<feature type="transmembrane region" description="Helical" evidence="1">
    <location>
        <begin position="7"/>
        <end position="33"/>
    </location>
</feature>
<evidence type="ECO:0000313" key="3">
    <source>
        <dbReference type="Proteomes" id="UP000824223"/>
    </source>
</evidence>